<organism evidence="1 2">
    <name type="scientific">Agathobacter rectalis</name>
    <dbReference type="NCBI Taxonomy" id="39491"/>
    <lineage>
        <taxon>Bacteria</taxon>
        <taxon>Bacillati</taxon>
        <taxon>Bacillota</taxon>
        <taxon>Clostridia</taxon>
        <taxon>Lachnospirales</taxon>
        <taxon>Lachnospiraceae</taxon>
        <taxon>Agathobacter</taxon>
    </lineage>
</organism>
<name>A0A5S4VRX0_9FIRM</name>
<dbReference type="EMBL" id="VSTG01000001">
    <property type="protein sequence ID" value="TYL60334.1"/>
    <property type="molecule type" value="Genomic_DNA"/>
</dbReference>
<evidence type="ECO:0000313" key="1">
    <source>
        <dbReference type="EMBL" id="TYL60334.1"/>
    </source>
</evidence>
<dbReference type="InterPro" id="IPR008861">
    <property type="entry name" value="GpX-like"/>
</dbReference>
<evidence type="ECO:0000313" key="2">
    <source>
        <dbReference type="Proteomes" id="UP000324325"/>
    </source>
</evidence>
<accession>A0A5S4VRX0</accession>
<gene>
    <name evidence="1" type="ORF">FYL37_00580</name>
</gene>
<protein>
    <submittedName>
        <fullName evidence="1">Phage tail protein</fullName>
    </submittedName>
</protein>
<reference evidence="1 2" key="1">
    <citation type="submission" date="2019-08" db="EMBL/GenBank/DDBJ databases">
        <authorList>
            <person name="Duncan S."/>
            <person name="Walker A."/>
        </authorList>
    </citation>
    <scope>NUCLEOTIDE SEQUENCE [LARGE SCALE GENOMIC DNA]</scope>
    <source>
        <strain evidence="1 2">L2-21</strain>
    </source>
</reference>
<sequence length="56" mass="6664">MWDSIAYQFYGDTKYIGLLFENNQDLLDIFVFSAGTKVYIPELPDEEDEDIPEWRL</sequence>
<dbReference type="Pfam" id="PF05489">
    <property type="entry name" value="Phage_tail_X"/>
    <property type="match status" value="1"/>
</dbReference>
<dbReference type="Proteomes" id="UP000324325">
    <property type="component" value="Unassembled WGS sequence"/>
</dbReference>
<reference evidence="1 2" key="2">
    <citation type="submission" date="2019-09" db="EMBL/GenBank/DDBJ databases">
        <title>Strain-level analysis of Eubacterium rectale using genomes from metagenomes.</title>
        <authorList>
            <person name="Karcher N."/>
            <person name="Segata N."/>
        </authorList>
    </citation>
    <scope>NUCLEOTIDE SEQUENCE [LARGE SCALE GENOMIC DNA]</scope>
    <source>
        <strain evidence="1 2">L2-21</strain>
    </source>
</reference>
<comment type="caution">
    <text evidence="1">The sequence shown here is derived from an EMBL/GenBank/DDBJ whole genome shotgun (WGS) entry which is preliminary data.</text>
</comment>
<proteinExistence type="predicted"/>
<dbReference type="AlphaFoldDB" id="A0A5S4VRX0"/>